<name>U2S5V9_9ACTN</name>
<protein>
    <submittedName>
        <fullName evidence="2">Uncharacterized protein</fullName>
    </submittedName>
</protein>
<dbReference type="AlphaFoldDB" id="U2S5V9"/>
<keyword evidence="3" id="KW-1185">Reference proteome</keyword>
<evidence type="ECO:0000313" key="3">
    <source>
        <dbReference type="Proteomes" id="UP000017052"/>
    </source>
</evidence>
<gene>
    <name evidence="2" type="ORF">HMPREF0682_2586</name>
</gene>
<evidence type="ECO:0000256" key="1">
    <source>
        <dbReference type="SAM" id="MobiDB-lite"/>
    </source>
</evidence>
<sequence>MDHGAHCGWRHGSEEAEAAGPAVSIVRATSNTSAMAAGLAPDRRTRPAVRPKALGDAVFN</sequence>
<accession>U2S5V9</accession>
<evidence type="ECO:0000313" key="2">
    <source>
        <dbReference type="EMBL" id="ERK58167.1"/>
    </source>
</evidence>
<comment type="caution">
    <text evidence="2">The sequence shown here is derived from an EMBL/GenBank/DDBJ whole genome shotgun (WGS) entry which is preliminary data.</text>
</comment>
<dbReference type="Proteomes" id="UP000017052">
    <property type="component" value="Unassembled WGS sequence"/>
</dbReference>
<organism evidence="2 3">
    <name type="scientific">Propionibacterium acidifaciens F0233</name>
    <dbReference type="NCBI Taxonomy" id="553198"/>
    <lineage>
        <taxon>Bacteria</taxon>
        <taxon>Bacillati</taxon>
        <taxon>Actinomycetota</taxon>
        <taxon>Actinomycetes</taxon>
        <taxon>Propionibacteriales</taxon>
        <taxon>Propionibacteriaceae</taxon>
        <taxon>Propionibacterium</taxon>
    </lineage>
</organism>
<proteinExistence type="predicted"/>
<feature type="region of interest" description="Disordered" evidence="1">
    <location>
        <begin position="1"/>
        <end position="21"/>
    </location>
</feature>
<feature type="region of interest" description="Disordered" evidence="1">
    <location>
        <begin position="33"/>
        <end position="60"/>
    </location>
</feature>
<reference evidence="2" key="1">
    <citation type="submission" date="2013-08" db="EMBL/GenBank/DDBJ databases">
        <authorList>
            <person name="Durkin A.S."/>
            <person name="Haft D.R."/>
            <person name="McCorrison J."/>
            <person name="Torralba M."/>
            <person name="Gillis M."/>
            <person name="Haft D.H."/>
            <person name="Methe B."/>
            <person name="Sutton G."/>
            <person name="Nelson K.E."/>
        </authorList>
    </citation>
    <scope>NUCLEOTIDE SEQUENCE [LARGE SCALE GENOMIC DNA]</scope>
    <source>
        <strain evidence="2">F0233</strain>
    </source>
</reference>
<dbReference type="EMBL" id="ACVN02000141">
    <property type="protein sequence ID" value="ERK58167.1"/>
    <property type="molecule type" value="Genomic_DNA"/>
</dbReference>